<keyword evidence="8 10" id="KW-0238">DNA-binding</keyword>
<feature type="domain" description="RecC C-terminal" evidence="11">
    <location>
        <begin position="810"/>
        <end position="1033"/>
    </location>
</feature>
<dbReference type="SUPFAM" id="SSF52540">
    <property type="entry name" value="P-loop containing nucleoside triphosphate hydrolases"/>
    <property type="match status" value="2"/>
</dbReference>
<comment type="similarity">
    <text evidence="10">Belongs to the RecC family.</text>
</comment>
<evidence type="ECO:0000256" key="5">
    <source>
        <dbReference type="ARBA" id="ARBA00022806"/>
    </source>
</evidence>
<evidence type="ECO:0000256" key="4">
    <source>
        <dbReference type="ARBA" id="ARBA00022801"/>
    </source>
</evidence>
<dbReference type="Gene3D" id="1.10.10.160">
    <property type="match status" value="1"/>
</dbReference>
<name>A0ABY4E230_9NEIS</name>
<dbReference type="Proteomes" id="UP000832011">
    <property type="component" value="Chromosome"/>
</dbReference>
<dbReference type="RefSeq" id="WP_159061426.1">
    <property type="nucleotide sequence ID" value="NZ_CABKVG010000008.1"/>
</dbReference>
<reference evidence="12 13" key="1">
    <citation type="journal article" date="2022" name="Res Sq">
        <title>Evolution of multicellular longitudinally dividing oral cavity symbionts (Neisseriaceae).</title>
        <authorList>
            <person name="Nyongesa S."/>
            <person name="Weber P."/>
            <person name="Bernet E."/>
            <person name="Pullido F."/>
            <person name="Nieckarz M."/>
            <person name="Delaby M."/>
            <person name="Nieves C."/>
            <person name="Viehboeck T."/>
            <person name="Krause N."/>
            <person name="Rivera-Millot A."/>
            <person name="Nakamura A."/>
            <person name="Vischer N."/>
            <person name="VanNieuwenhze M."/>
            <person name="Brun Y."/>
            <person name="Cava F."/>
            <person name="Bulgheresi S."/>
            <person name="Veyrier F."/>
        </authorList>
    </citation>
    <scope>NUCLEOTIDE SEQUENCE [LARGE SCALE GENOMIC DNA]</scope>
    <source>
        <strain evidence="12 13">SN4</strain>
    </source>
</reference>
<evidence type="ECO:0000256" key="6">
    <source>
        <dbReference type="ARBA" id="ARBA00022839"/>
    </source>
</evidence>
<sequence>MLILHQSNRLEHLAQALASLLNSMPLDGLFEPETIVIQSQGMRRYLNRFLAQQNGIAANIDFSLPARLMWQIMQQNLGTLPKLSPFATHVLHWRLMQLFEEAPFREQDSAAAAYLRQYMVSRPEAYYDLAFILADIFDQYLIYRPDWIAQWQNGQLLDLDSDEAWQADLWRQLTAQESHHGEHRLQLWQRLQAALPTAKLPERIWVFGITSMAPMYLELFRTLSQYTDVHIFAMNPSQAYWGNIIEPATLLRQYGHMSEAELAVHNGHPLLASLGKQGRDFFDALTSDIDYDYQGEYFARNPDNTLLARLQNDLLDLHYPQPASSDRTQSGLKHPQLRDGSVIINSAHSPLRELQILKDHIIASLAANPSWQLQDIVVLMPKVDAYLPFLEAVFGKHSPDGKALAYSVADVKLSRQQPLLQAIQQFLSLMDSRFELLDLLPLLDAPAIQQRFGWDSEAVAVLHTVIRDLNIRWGLDAEMRREFGGTDAAFTWQQGLERVVMGWLLPQHSAHHAWQDAVPYASEPTHWPLLAQLWQLVHGLQQYHSDWQQPADVKTWVSRLQAAVSDLFVPLDTDVFALQQWQQHLADWLAQTELAQYHGVLEFALVKRHVGAFLEQESQAGFLRGGITICSVVPMRGLPFKMLCLLGMNDGEFPRDTKAPSFDLIYQDALHHRARKGDRSRRDDDRYLFLECLLNAREQLYISYIGKSIKNDDTLAASTVVYEFIDTIAAMVGASSKDLLEGDGTEPAWIQTHPLQAFSQQYFKPNSDLRSYRQDLATALSAPPKTVGAFIDDTYLNGLQGERQQKIDVQLSMHEWLQFWKNPTRVWLRQQLGWTPTYGDAPWPEQEPFELERDPAALVYDAFYAARRANTSLQAAFEQVCHANLLPMGELAPLYASKMQQQVLSLESKWFSAQALPLLETEIQHRFDDGSVAQLHISLRHRTTEGQLFWMNHNPNFPEKMAVWLTHLAYCACDDSDAPKTTTVLWAESPWQLQPLSADHARTLLLQSLNYWQLGQDQPLPFFARTSLKTAKTWQEKAQADDTDMPEAAQKTAYLEYHGNKVQFAQADETEVALVFGALAPDDEPIKRPLFADIVQQLCLPMYASISNLTPTTTGDAHES</sequence>
<keyword evidence="3 10" id="KW-0227">DNA damage</keyword>
<evidence type="ECO:0000256" key="2">
    <source>
        <dbReference type="ARBA" id="ARBA00022741"/>
    </source>
</evidence>
<keyword evidence="5 10" id="KW-0347">Helicase</keyword>
<dbReference type="Pfam" id="PF04257">
    <property type="entry name" value="Exonuc_V_gamma"/>
    <property type="match status" value="1"/>
</dbReference>
<dbReference type="PIRSF" id="PIRSF000980">
    <property type="entry name" value="RecC"/>
    <property type="match status" value="1"/>
</dbReference>
<dbReference type="InterPro" id="IPR013986">
    <property type="entry name" value="DExx_box_DNA_helicase_dom_sf"/>
</dbReference>
<dbReference type="PANTHER" id="PTHR30591:SF1">
    <property type="entry name" value="RECBCD ENZYME SUBUNIT RECC"/>
    <property type="match status" value="1"/>
</dbReference>
<keyword evidence="6 10" id="KW-0269">Exonuclease</keyword>
<keyword evidence="2 10" id="KW-0547">Nucleotide-binding</keyword>
<comment type="subunit">
    <text evidence="10">Heterotrimer of RecB, RecC and RecD. All subunits contribute to DNA-binding.</text>
</comment>
<dbReference type="InterPro" id="IPR011335">
    <property type="entry name" value="Restrct_endonuc-II-like"/>
</dbReference>
<evidence type="ECO:0000313" key="12">
    <source>
        <dbReference type="EMBL" id="UOO89842.1"/>
    </source>
</evidence>
<evidence type="ECO:0000259" key="11">
    <source>
        <dbReference type="Pfam" id="PF17946"/>
    </source>
</evidence>
<keyword evidence="4 10" id="KW-0378">Hydrolase</keyword>
<keyword evidence="7 10" id="KW-0067">ATP-binding</keyword>
<gene>
    <name evidence="10 12" type="primary">recC</name>
    <name evidence="12" type="ORF">LVJ82_02320</name>
</gene>
<dbReference type="InterPro" id="IPR041500">
    <property type="entry name" value="RecC_C"/>
</dbReference>
<evidence type="ECO:0000256" key="3">
    <source>
        <dbReference type="ARBA" id="ARBA00022763"/>
    </source>
</evidence>
<keyword evidence="1 10" id="KW-0540">Nuclease</keyword>
<keyword evidence="9 10" id="KW-0234">DNA repair</keyword>
<comment type="function">
    <text evidence="10">A helicase/nuclease that prepares dsDNA breaks (DSB) for recombinational DNA repair. Binds to DSBs and unwinds DNA via a highly rapid and processive ATP-dependent bidirectional helicase activity. Unwinds dsDNA until it encounters a Chi (crossover hotspot instigator) sequence from the 3' direction. Cuts ssDNA a few nucleotides 3' to the Chi site. The properties and activities of the enzyme are changed at Chi. The Chi-altered holoenzyme produces a long 3'-ssDNA overhang and facilitates RecA-binding to the ssDNA for homologous DNA recombination and repair. Holoenzyme degrades any linearized DNA that is unable to undergo homologous recombination. In the holoenzyme this subunit recognizes the wild-type Chi sequence, and when added to isolated RecB increases its ATP-dependent helicase processivity.</text>
</comment>
<dbReference type="Gene3D" id="3.40.50.300">
    <property type="entry name" value="P-loop containing nucleotide triphosphate hydrolases"/>
    <property type="match status" value="2"/>
</dbReference>
<evidence type="ECO:0000256" key="10">
    <source>
        <dbReference type="HAMAP-Rule" id="MF_01486"/>
    </source>
</evidence>
<dbReference type="GO" id="GO:0008854">
    <property type="term" value="F:exodeoxyribonuclease V activity"/>
    <property type="evidence" value="ECO:0007669"/>
    <property type="project" value="UniProtKB-EC"/>
</dbReference>
<dbReference type="PANTHER" id="PTHR30591">
    <property type="entry name" value="RECBCD ENZYME SUBUNIT RECC"/>
    <property type="match status" value="1"/>
</dbReference>
<evidence type="ECO:0000256" key="7">
    <source>
        <dbReference type="ARBA" id="ARBA00022840"/>
    </source>
</evidence>
<accession>A0ABY4E230</accession>
<keyword evidence="13" id="KW-1185">Reference proteome</keyword>
<dbReference type="EMBL" id="CP091511">
    <property type="protein sequence ID" value="UOO89842.1"/>
    <property type="molecule type" value="Genomic_DNA"/>
</dbReference>
<dbReference type="HAMAP" id="MF_01486">
    <property type="entry name" value="RecC"/>
    <property type="match status" value="1"/>
</dbReference>
<evidence type="ECO:0000256" key="8">
    <source>
        <dbReference type="ARBA" id="ARBA00023125"/>
    </source>
</evidence>
<evidence type="ECO:0000256" key="9">
    <source>
        <dbReference type="ARBA" id="ARBA00023204"/>
    </source>
</evidence>
<dbReference type="NCBIfam" id="TIGR01450">
    <property type="entry name" value="recC"/>
    <property type="match status" value="1"/>
</dbReference>
<organism evidence="12 13">
    <name type="scientific">Vitreoscilla massiliensis</name>
    <dbReference type="NCBI Taxonomy" id="1689272"/>
    <lineage>
        <taxon>Bacteria</taxon>
        <taxon>Pseudomonadati</taxon>
        <taxon>Pseudomonadota</taxon>
        <taxon>Betaproteobacteria</taxon>
        <taxon>Neisseriales</taxon>
        <taxon>Neisseriaceae</taxon>
        <taxon>Vitreoscilla</taxon>
    </lineage>
</organism>
<dbReference type="Pfam" id="PF17946">
    <property type="entry name" value="RecC_C"/>
    <property type="match status" value="1"/>
</dbReference>
<comment type="miscellaneous">
    <text evidence="10">In the RecBCD complex, RecB has a slow 3'-5' helicase, an exonuclease activity and loads RecA onto ssDNA, RecD has a fast 5'-3' helicase activity, while RecC stimulates the ATPase and processivity of the RecB helicase and contributes to recognition of the Chi site.</text>
</comment>
<proteinExistence type="inferred from homology"/>
<evidence type="ECO:0000313" key="13">
    <source>
        <dbReference type="Proteomes" id="UP000832011"/>
    </source>
</evidence>
<dbReference type="InterPro" id="IPR027417">
    <property type="entry name" value="P-loop_NTPase"/>
</dbReference>
<evidence type="ECO:0000256" key="1">
    <source>
        <dbReference type="ARBA" id="ARBA00022722"/>
    </source>
</evidence>
<dbReference type="Gene3D" id="3.40.50.10930">
    <property type="match status" value="1"/>
</dbReference>
<protein>
    <recommendedName>
        <fullName evidence="10">RecBCD enzyme subunit RecC</fullName>
    </recommendedName>
    <alternativeName>
        <fullName evidence="10">Exonuclease V subunit RecC</fullName>
        <shortName evidence="10">ExoV subunit RecC</shortName>
    </alternativeName>
    <alternativeName>
        <fullName evidence="10">Helicase/nuclease RecBCD subunit RecC</fullName>
    </alternativeName>
</protein>
<dbReference type="InterPro" id="IPR006697">
    <property type="entry name" value="RecC"/>
</dbReference>
<dbReference type="SUPFAM" id="SSF52980">
    <property type="entry name" value="Restriction endonuclease-like"/>
    <property type="match status" value="1"/>
</dbReference>